<feature type="transmembrane region" description="Helical" evidence="5">
    <location>
        <begin position="101"/>
        <end position="123"/>
    </location>
</feature>
<dbReference type="PANTHER" id="PTHR13377">
    <property type="entry name" value="PLACENTAL PROTEIN 6"/>
    <property type="match status" value="1"/>
</dbReference>
<keyword evidence="7" id="KW-1185">Reference proteome</keyword>
<evidence type="ECO:0000256" key="5">
    <source>
        <dbReference type="SAM" id="Phobius"/>
    </source>
</evidence>
<organism evidence="6 7">
    <name type="scientific">Sphagnum jensenii</name>
    <dbReference type="NCBI Taxonomy" id="128206"/>
    <lineage>
        <taxon>Eukaryota</taxon>
        <taxon>Viridiplantae</taxon>
        <taxon>Streptophyta</taxon>
        <taxon>Embryophyta</taxon>
        <taxon>Bryophyta</taxon>
        <taxon>Sphagnophytina</taxon>
        <taxon>Sphagnopsida</taxon>
        <taxon>Sphagnales</taxon>
        <taxon>Sphagnaceae</taxon>
        <taxon>Sphagnum</taxon>
    </lineage>
</organism>
<dbReference type="Pfam" id="PF08551">
    <property type="entry name" value="DUF1751"/>
    <property type="match status" value="1"/>
</dbReference>
<feature type="transmembrane region" description="Helical" evidence="5">
    <location>
        <begin position="167"/>
        <end position="183"/>
    </location>
</feature>
<keyword evidence="3 5" id="KW-1133">Transmembrane helix</keyword>
<keyword evidence="4 5" id="KW-0472">Membrane</keyword>
<evidence type="ECO:0000256" key="1">
    <source>
        <dbReference type="ARBA" id="ARBA00004141"/>
    </source>
</evidence>
<sequence>MLLSVHVQGWGLFTGFTRLSKRLAVLLASWLSPHYLAPLICQISGIDSWKVYTNLGHSFFADYFLTPYVYGHQRLILSIAALLIVGRLLEPLWGSKEFLKFIIFVHFYASASIFVLAIFLYYVSRREDFLYVSVSGFHGVLAGFLVAVKQIMPDQEVSVLFKLHAKWLPSVLVALVLVTSLFLNQPMHYVPFIVFGTYGAYLQRKPEVGFKGNASSEFSLSTFFPEFLYPLVNAIATVFKEIFFGQRSQVLEGQGYELGNPLPGSDPVEASQ</sequence>
<dbReference type="Proteomes" id="UP001497444">
    <property type="component" value="Unassembled WGS sequence"/>
</dbReference>
<protein>
    <recommendedName>
        <fullName evidence="8">Rhomboid protein</fullName>
    </recommendedName>
</protein>
<dbReference type="PANTHER" id="PTHR13377:SF3">
    <property type="entry name" value="TRANSMEMBRANE PROTEIN 115"/>
    <property type="match status" value="1"/>
</dbReference>
<name>A0ABP0VB02_9BRYO</name>
<comment type="subcellular location">
    <subcellularLocation>
        <location evidence="1">Membrane</location>
        <topology evidence="1">Multi-pass membrane protein</topology>
    </subcellularLocation>
</comment>
<dbReference type="SMART" id="SM01160">
    <property type="entry name" value="DUF1751"/>
    <property type="match status" value="1"/>
</dbReference>
<evidence type="ECO:0000256" key="4">
    <source>
        <dbReference type="ARBA" id="ARBA00023136"/>
    </source>
</evidence>
<keyword evidence="2 5" id="KW-0812">Transmembrane</keyword>
<evidence type="ECO:0000256" key="2">
    <source>
        <dbReference type="ARBA" id="ARBA00022692"/>
    </source>
</evidence>
<evidence type="ECO:0000256" key="3">
    <source>
        <dbReference type="ARBA" id="ARBA00022989"/>
    </source>
</evidence>
<gene>
    <name evidence="6" type="ORF">CSSPJE1EN1_LOCUS26675</name>
</gene>
<feature type="transmembrane region" description="Helical" evidence="5">
    <location>
        <begin position="129"/>
        <end position="147"/>
    </location>
</feature>
<dbReference type="EMBL" id="CAXAQS010000352">
    <property type="protein sequence ID" value="CAK9251297.1"/>
    <property type="molecule type" value="Genomic_DNA"/>
</dbReference>
<reference evidence="6" key="1">
    <citation type="submission" date="2024-02" db="EMBL/GenBank/DDBJ databases">
        <authorList>
            <consortium name="ELIXIR-Norway"/>
            <consortium name="Elixir Norway"/>
        </authorList>
    </citation>
    <scope>NUCLEOTIDE SEQUENCE</scope>
</reference>
<evidence type="ECO:0000313" key="6">
    <source>
        <dbReference type="EMBL" id="CAK9251297.1"/>
    </source>
</evidence>
<proteinExistence type="predicted"/>
<dbReference type="InterPro" id="IPR013861">
    <property type="entry name" value="TMEM115/Pdh1/Rbl19"/>
</dbReference>
<evidence type="ECO:0000313" key="7">
    <source>
        <dbReference type="Proteomes" id="UP001497444"/>
    </source>
</evidence>
<dbReference type="SUPFAM" id="SSF144091">
    <property type="entry name" value="Rhomboid-like"/>
    <property type="match status" value="1"/>
</dbReference>
<evidence type="ECO:0008006" key="8">
    <source>
        <dbReference type="Google" id="ProtNLM"/>
    </source>
</evidence>
<comment type="caution">
    <text evidence="6">The sequence shown here is derived from an EMBL/GenBank/DDBJ whole genome shotgun (WGS) entry which is preliminary data.</text>
</comment>
<dbReference type="InterPro" id="IPR035952">
    <property type="entry name" value="Rhomboid-like_sf"/>
</dbReference>
<accession>A0ABP0VB02</accession>